<comment type="caution">
    <text evidence="1">The sequence shown here is derived from an EMBL/GenBank/DDBJ whole genome shotgun (WGS) entry which is preliminary data.</text>
</comment>
<reference evidence="1 2" key="1">
    <citation type="journal article" date="2022" name="Hortic Res">
        <title>A haplotype resolved chromosomal level avocado genome allows analysis of novel avocado genes.</title>
        <authorList>
            <person name="Nath O."/>
            <person name="Fletcher S.J."/>
            <person name="Hayward A."/>
            <person name="Shaw L.M."/>
            <person name="Masouleh A.K."/>
            <person name="Furtado A."/>
            <person name="Henry R.J."/>
            <person name="Mitter N."/>
        </authorList>
    </citation>
    <scope>NUCLEOTIDE SEQUENCE [LARGE SCALE GENOMIC DNA]</scope>
    <source>
        <strain evidence="2">cv. Hass</strain>
    </source>
</reference>
<evidence type="ECO:0000313" key="1">
    <source>
        <dbReference type="EMBL" id="KAJ8621336.1"/>
    </source>
</evidence>
<dbReference type="Proteomes" id="UP001234297">
    <property type="component" value="Chromosome 9"/>
</dbReference>
<accession>A0ACC2KJX8</accession>
<evidence type="ECO:0000313" key="2">
    <source>
        <dbReference type="Proteomes" id="UP001234297"/>
    </source>
</evidence>
<organism evidence="1 2">
    <name type="scientific">Persea americana</name>
    <name type="common">Avocado</name>
    <dbReference type="NCBI Taxonomy" id="3435"/>
    <lineage>
        <taxon>Eukaryota</taxon>
        <taxon>Viridiplantae</taxon>
        <taxon>Streptophyta</taxon>
        <taxon>Embryophyta</taxon>
        <taxon>Tracheophyta</taxon>
        <taxon>Spermatophyta</taxon>
        <taxon>Magnoliopsida</taxon>
        <taxon>Magnoliidae</taxon>
        <taxon>Laurales</taxon>
        <taxon>Lauraceae</taxon>
        <taxon>Persea</taxon>
    </lineage>
</organism>
<proteinExistence type="predicted"/>
<dbReference type="EMBL" id="CM056817">
    <property type="protein sequence ID" value="KAJ8621336.1"/>
    <property type="molecule type" value="Genomic_DNA"/>
</dbReference>
<sequence length="278" mass="31893">MSATISFRTPGFWRISRHPNWKHSPFCSTPISLSIKEIGSMKPQLPSNPHPTDASRSRNIRFSKMLSSDSEGSCKHEKDFDCFTVREAMLDEEYWTAAWLRAESHWEDQLVDRFIDSRKRKFAEQEFYALKRRCNGHPEKCTCFVAVKSEETNSKRTVMNSVIGTLDISIRYLLHGETFPGEQSKSSFTGFSKTKRHSYGYISNLCVAKLARRRGIASKMLHLAIQVAKSSGLKKVFVHVHKDNKPALQLYEKMGFQMVETSITHSSEPNYLLCIEIS</sequence>
<gene>
    <name evidence="1" type="ORF">MRB53_029865</name>
</gene>
<keyword evidence="2" id="KW-1185">Reference proteome</keyword>
<name>A0ACC2KJX8_PERAE</name>
<protein>
    <submittedName>
        <fullName evidence="1">Uncharacterized protein</fullName>
    </submittedName>
</protein>